<protein>
    <submittedName>
        <fullName evidence="2">Uncharacterized protein</fullName>
    </submittedName>
</protein>
<name>A0ABR3NRU4_9TELE</name>
<reference evidence="2 3" key="1">
    <citation type="submission" date="2023-09" db="EMBL/GenBank/DDBJ databases">
        <authorList>
            <person name="Wang M."/>
        </authorList>
    </citation>
    <scope>NUCLEOTIDE SEQUENCE [LARGE SCALE GENOMIC DNA]</scope>
    <source>
        <strain evidence="2">GT-2023</strain>
        <tissue evidence="2">Liver</tissue>
    </source>
</reference>
<evidence type="ECO:0000313" key="2">
    <source>
        <dbReference type="EMBL" id="KAL1279750.1"/>
    </source>
</evidence>
<keyword evidence="1" id="KW-1133">Transmembrane helix</keyword>
<dbReference type="PANTHER" id="PTHR12127:SF23">
    <property type="entry name" value="MUCOLIPIN-3 ISOFORM X1"/>
    <property type="match status" value="1"/>
</dbReference>
<organism evidence="2 3">
    <name type="scientific">Cirrhinus molitorella</name>
    <name type="common">mud carp</name>
    <dbReference type="NCBI Taxonomy" id="172907"/>
    <lineage>
        <taxon>Eukaryota</taxon>
        <taxon>Metazoa</taxon>
        <taxon>Chordata</taxon>
        <taxon>Craniata</taxon>
        <taxon>Vertebrata</taxon>
        <taxon>Euteleostomi</taxon>
        <taxon>Actinopterygii</taxon>
        <taxon>Neopterygii</taxon>
        <taxon>Teleostei</taxon>
        <taxon>Ostariophysi</taxon>
        <taxon>Cypriniformes</taxon>
        <taxon>Cyprinidae</taxon>
        <taxon>Labeoninae</taxon>
        <taxon>Labeonini</taxon>
        <taxon>Cirrhinus</taxon>
    </lineage>
</organism>
<evidence type="ECO:0000313" key="3">
    <source>
        <dbReference type="Proteomes" id="UP001558613"/>
    </source>
</evidence>
<dbReference type="Proteomes" id="UP001558613">
    <property type="component" value="Unassembled WGS sequence"/>
</dbReference>
<comment type="caution">
    <text evidence="2">The sequence shown here is derived from an EMBL/GenBank/DDBJ whole genome shotgun (WGS) entry which is preliminary data.</text>
</comment>
<proteinExistence type="predicted"/>
<accession>A0ABR3NRU4</accession>
<dbReference type="EMBL" id="JAYMGO010000002">
    <property type="protein sequence ID" value="KAL1279750.1"/>
    <property type="molecule type" value="Genomic_DNA"/>
</dbReference>
<feature type="transmembrane region" description="Helical" evidence="1">
    <location>
        <begin position="27"/>
        <end position="48"/>
    </location>
</feature>
<dbReference type="InterPro" id="IPR039031">
    <property type="entry name" value="Mucolipin"/>
</dbReference>
<keyword evidence="3" id="KW-1185">Reference proteome</keyword>
<dbReference type="PANTHER" id="PTHR12127">
    <property type="entry name" value="MUCOLIPIN"/>
    <property type="match status" value="1"/>
</dbReference>
<gene>
    <name evidence="2" type="ORF">QQF64_014350</name>
</gene>
<evidence type="ECO:0000256" key="1">
    <source>
        <dbReference type="SAM" id="Phobius"/>
    </source>
</evidence>
<keyword evidence="1" id="KW-0812">Transmembrane</keyword>
<sequence>MINGDEIYSTFTKLRNKNTLVWLFSRMYIYTFVPVFTYMILSLFIALITDTYETIRHYQKHGAPLSELQAFIAECKDPPNSGKYMIDEESSTFWCLCAPCRKDDPANQMASCWLLDNRPANESRVCLFRRTEFEEPNRCNPRAHADLTAFGAAADA</sequence>
<keyword evidence="1" id="KW-0472">Membrane</keyword>